<feature type="transmembrane region" description="Helical" evidence="1">
    <location>
        <begin position="43"/>
        <end position="62"/>
    </location>
</feature>
<dbReference type="RefSeq" id="WP_046859577.1">
    <property type="nucleotide sequence ID" value="NZ_CP011412.1"/>
</dbReference>
<dbReference type="Pfam" id="PF02517">
    <property type="entry name" value="Rce1-like"/>
    <property type="match status" value="1"/>
</dbReference>
<dbReference type="InterPro" id="IPR003675">
    <property type="entry name" value="Rce1/LyrA-like_dom"/>
</dbReference>
<keyword evidence="1" id="KW-0812">Transmembrane</keyword>
<name>A0A0F7JZB5_9GAMM</name>
<dbReference type="EMBL" id="CP011412">
    <property type="protein sequence ID" value="AKH20644.1"/>
    <property type="molecule type" value="Genomic_DNA"/>
</dbReference>
<feature type="transmembrane region" description="Helical" evidence="1">
    <location>
        <begin position="114"/>
        <end position="134"/>
    </location>
</feature>
<dbReference type="AlphaFoldDB" id="A0A0F7JZB5"/>
<dbReference type="KEGG" id="seds:AAY24_10070"/>
<proteinExistence type="predicted"/>
<evidence type="ECO:0000259" key="2">
    <source>
        <dbReference type="Pfam" id="PF02517"/>
    </source>
</evidence>
<keyword evidence="1" id="KW-0472">Membrane</keyword>
<evidence type="ECO:0000313" key="4">
    <source>
        <dbReference type="Proteomes" id="UP000034410"/>
    </source>
</evidence>
<accession>A0A0F7JZB5</accession>
<gene>
    <name evidence="3" type="ORF">AAY24_10070</name>
</gene>
<evidence type="ECO:0000313" key="3">
    <source>
        <dbReference type="EMBL" id="AKH20644.1"/>
    </source>
</evidence>
<feature type="transmembrane region" description="Helical" evidence="1">
    <location>
        <begin position="265"/>
        <end position="286"/>
    </location>
</feature>
<feature type="transmembrane region" description="Helical" evidence="1">
    <location>
        <begin position="154"/>
        <end position="172"/>
    </location>
</feature>
<feature type="transmembrane region" description="Helical" evidence="1">
    <location>
        <begin position="82"/>
        <end position="102"/>
    </location>
</feature>
<dbReference type="GO" id="GO:0004175">
    <property type="term" value="F:endopeptidase activity"/>
    <property type="evidence" value="ECO:0007669"/>
    <property type="project" value="UniProtKB-ARBA"/>
</dbReference>
<keyword evidence="4" id="KW-1185">Reference proteome</keyword>
<evidence type="ECO:0000256" key="1">
    <source>
        <dbReference type="SAM" id="Phobius"/>
    </source>
</evidence>
<feature type="transmembrane region" description="Helical" evidence="1">
    <location>
        <begin position="227"/>
        <end position="245"/>
    </location>
</feature>
<feature type="transmembrane region" description="Helical" evidence="1">
    <location>
        <begin position="201"/>
        <end position="220"/>
    </location>
</feature>
<protein>
    <recommendedName>
        <fullName evidence="2">CAAX prenyl protease 2/Lysostaphin resistance protein A-like domain-containing protein</fullName>
    </recommendedName>
</protein>
<reference evidence="3 4" key="1">
    <citation type="journal article" date="2015" name="Genome Announc.">
        <title>Complete Genome Sequence of Sedimenticola thiotaurini Strain SIP-G1, a Polyphosphate- and Polyhydroxyalkanoate-Accumulating Sulfur-Oxidizing Gammaproteobacterium Isolated from Salt Marsh Sediments.</title>
        <authorList>
            <person name="Flood B.E."/>
            <person name="Jones D.S."/>
            <person name="Bailey J.V."/>
        </authorList>
    </citation>
    <scope>NUCLEOTIDE SEQUENCE [LARGE SCALE GENOMIC DNA]</scope>
    <source>
        <strain evidence="3 4">SIP-G1</strain>
    </source>
</reference>
<dbReference type="PANTHER" id="PTHR39430">
    <property type="entry name" value="MEMBRANE-ASSOCIATED PROTEASE-RELATED"/>
    <property type="match status" value="1"/>
</dbReference>
<dbReference type="Proteomes" id="UP000034410">
    <property type="component" value="Chromosome"/>
</dbReference>
<keyword evidence="1" id="KW-1133">Transmembrane helix</keyword>
<dbReference type="PANTHER" id="PTHR39430:SF1">
    <property type="entry name" value="PROTEASE"/>
    <property type="match status" value="1"/>
</dbReference>
<organism evidence="3 4">
    <name type="scientific">Sedimenticola thiotaurini</name>
    <dbReference type="NCBI Taxonomy" id="1543721"/>
    <lineage>
        <taxon>Bacteria</taxon>
        <taxon>Pseudomonadati</taxon>
        <taxon>Pseudomonadota</taxon>
        <taxon>Gammaproteobacteria</taxon>
        <taxon>Chromatiales</taxon>
        <taxon>Sedimenticolaceae</taxon>
        <taxon>Sedimenticola</taxon>
    </lineage>
</organism>
<feature type="domain" description="CAAX prenyl protease 2/Lysostaphin resistance protein A-like" evidence="2">
    <location>
        <begin position="121"/>
        <end position="239"/>
    </location>
</feature>
<dbReference type="GO" id="GO:0080120">
    <property type="term" value="P:CAAX-box protein maturation"/>
    <property type="evidence" value="ECO:0007669"/>
    <property type="project" value="UniProtKB-ARBA"/>
</dbReference>
<sequence length="297" mass="33002">MRAFAYFLLLLLVSLLLSALVNYPLYSLLQGGMDHGPNKLINTVAKLIAIPGFILILQRYAIDNRVGLGYGLPRASFLRELLSGWHSGLWILLLLSGSLLLFGVRDITPLPAEWLPLLLKTTLVALVGGLLVGFIEETFFRGGLYGAIRRDHGFVLALLLSSLFYAALHFISPPPLPDSEPVTWTSGLLILSGAFGQFSQWQILDSFLALFVLGIFFAVIRERTGNIAYCIGLHAGFVFVIKIVREFTQVNPSSDFSFMVGSYDGMIGYLSAVGLLIYTLFIHHFWRRPKMGRMVTE</sequence>